<evidence type="ECO:0000313" key="3">
    <source>
        <dbReference type="Proteomes" id="UP000004892"/>
    </source>
</evidence>
<dbReference type="PANTHER" id="PTHR35535:SF1">
    <property type="entry name" value="HEAT SHOCK PROTEIN HSLJ"/>
    <property type="match status" value="1"/>
</dbReference>
<dbReference type="Proteomes" id="UP000004892">
    <property type="component" value="Unassembled WGS sequence"/>
</dbReference>
<proteinExistence type="predicted"/>
<dbReference type="GeneID" id="98068599"/>
<evidence type="ECO:0000259" key="1">
    <source>
        <dbReference type="Pfam" id="PF03724"/>
    </source>
</evidence>
<dbReference type="Gene3D" id="2.40.128.270">
    <property type="match status" value="1"/>
</dbReference>
<dbReference type="STRING" id="742817.HMPREF9449_01007"/>
<dbReference type="InterPro" id="IPR005184">
    <property type="entry name" value="DUF306_Meta_HslJ"/>
</dbReference>
<dbReference type="PANTHER" id="PTHR35535">
    <property type="entry name" value="HEAT SHOCK PROTEIN HSLJ"/>
    <property type="match status" value="1"/>
</dbReference>
<protein>
    <recommendedName>
        <fullName evidence="1">DUF306 domain-containing protein</fullName>
    </recommendedName>
</protein>
<reference evidence="2 3" key="1">
    <citation type="submission" date="2012-01" db="EMBL/GenBank/DDBJ databases">
        <title>The Genome Sequence of Odoribacter laneus YIT 12061.</title>
        <authorList>
            <consortium name="The Broad Institute Genome Sequencing Platform"/>
            <person name="Earl A."/>
            <person name="Ward D."/>
            <person name="Feldgarden M."/>
            <person name="Gevers D."/>
            <person name="Morotomi M."/>
            <person name="Young S.K."/>
            <person name="Zeng Q."/>
            <person name="Gargeya S."/>
            <person name="Fitzgerald M."/>
            <person name="Haas B."/>
            <person name="Abouelleil A."/>
            <person name="Alvarado L."/>
            <person name="Arachchi H.M."/>
            <person name="Berlin A."/>
            <person name="Chapman S.B."/>
            <person name="Gearin G."/>
            <person name="Goldberg J."/>
            <person name="Griggs A."/>
            <person name="Gujja S."/>
            <person name="Hansen M."/>
            <person name="Heiman D."/>
            <person name="Howarth C."/>
            <person name="Larimer J."/>
            <person name="Lui A."/>
            <person name="MacDonald P.J.P."/>
            <person name="McCowen C."/>
            <person name="Montmayeur A."/>
            <person name="Murphy C."/>
            <person name="Neiman D."/>
            <person name="Pearson M."/>
            <person name="Priest M."/>
            <person name="Roberts A."/>
            <person name="Saif S."/>
            <person name="Shea T."/>
            <person name="Sisk P."/>
            <person name="Stolte C."/>
            <person name="Sykes S."/>
            <person name="Wortman J."/>
            <person name="Nusbaum C."/>
            <person name="Birren B."/>
        </authorList>
    </citation>
    <scope>NUCLEOTIDE SEQUENCE [LARGE SCALE GENOMIC DNA]</scope>
    <source>
        <strain evidence="2 3">YIT 12061</strain>
    </source>
</reference>
<dbReference type="AlphaFoldDB" id="H1DFH1"/>
<dbReference type="HOGENOM" id="CLU_1106278_0_0_10"/>
<dbReference type="InterPro" id="IPR053147">
    <property type="entry name" value="Hsp_HslJ-like"/>
</dbReference>
<organism evidence="2 3">
    <name type="scientific">Odoribacter laneus YIT 12061</name>
    <dbReference type="NCBI Taxonomy" id="742817"/>
    <lineage>
        <taxon>Bacteria</taxon>
        <taxon>Pseudomonadati</taxon>
        <taxon>Bacteroidota</taxon>
        <taxon>Bacteroidia</taxon>
        <taxon>Bacteroidales</taxon>
        <taxon>Odoribacteraceae</taxon>
        <taxon>Odoribacter</taxon>
    </lineage>
</organism>
<name>H1DFH1_9BACT</name>
<evidence type="ECO:0000313" key="2">
    <source>
        <dbReference type="EMBL" id="EHP48964.1"/>
    </source>
</evidence>
<dbReference type="RefSeq" id="WP_009136155.1">
    <property type="nucleotide sequence ID" value="NZ_JH594596.1"/>
</dbReference>
<dbReference type="InterPro" id="IPR038670">
    <property type="entry name" value="HslJ-like_sf"/>
</dbReference>
<gene>
    <name evidence="2" type="ORF">HMPREF9449_01007</name>
</gene>
<keyword evidence="3" id="KW-1185">Reference proteome</keyword>
<dbReference type="PATRIC" id="fig|742817.3.peg.1067"/>
<sequence>MKTTVFVTMVLFFLVTGCKKQDHAELTAQEWQLKEMSGLSSKPEKMPTLLFTDSTALYGFAGCNRFFGTYTVEGKDKLKIKVGGVTMMFCPDMAVEDQYLTELKRIASYHIEPNLLQLKDSAGTIRMTFIPKDKVKQLGVSEDRQGCNEAAGYTWSEVRKNCIRLFESGVQLTSVKDTAESLAAYIVFSADSLQAEVFMPNMDIHPILERRNLPNGRYAWNQEDDDTFNIRQVGDKWIIEQRNTLLYQQSR</sequence>
<feature type="domain" description="DUF306" evidence="1">
    <location>
        <begin position="24"/>
        <end position="129"/>
    </location>
</feature>
<dbReference type="Pfam" id="PF03724">
    <property type="entry name" value="META"/>
    <property type="match status" value="1"/>
</dbReference>
<dbReference type="PROSITE" id="PS51257">
    <property type="entry name" value="PROKAR_LIPOPROTEIN"/>
    <property type="match status" value="1"/>
</dbReference>
<accession>H1DFH1</accession>
<dbReference type="eggNOG" id="COG3187">
    <property type="taxonomic scope" value="Bacteria"/>
</dbReference>
<dbReference type="EMBL" id="ADMC01000015">
    <property type="protein sequence ID" value="EHP48964.1"/>
    <property type="molecule type" value="Genomic_DNA"/>
</dbReference>
<comment type="caution">
    <text evidence="2">The sequence shown here is derived from an EMBL/GenBank/DDBJ whole genome shotgun (WGS) entry which is preliminary data.</text>
</comment>